<evidence type="ECO:0000313" key="2">
    <source>
        <dbReference type="RefSeq" id="XP_031401070.1"/>
    </source>
</evidence>
<dbReference type="Pfam" id="PF14223">
    <property type="entry name" value="Retrotran_gag_2"/>
    <property type="match status" value="1"/>
</dbReference>
<dbReference type="AlphaFoldDB" id="A0A6P8DZY4"/>
<gene>
    <name evidence="2" type="primary">LOC116211022</name>
</gene>
<sequence>MEREQEKKLKLLVNLAVALSILSSSTGAAEYVRPQPRKTLDFSERIRSRDRWGSVLASAASCAATDLDLERGRESSSHLCAADLDLDLDLERGRRAAVLDLERGSIISGTRAVNDLEGPVNECLRDLQYKMEAGSSRMFAIAPPLFDGENYQAWPVKMAAYMEGSDLWEAIEQDYEVASLPDNPTMNQIRYHKERTTKKAKARSCLYAAVSPTIFTRIMRLGSAKEIWDFLKVEYEGNEKVRSMEVLNLMREFERQ</sequence>
<proteinExistence type="predicted"/>
<dbReference type="PANTHER" id="PTHR35317">
    <property type="entry name" value="OS04G0629600 PROTEIN"/>
    <property type="match status" value="1"/>
</dbReference>
<protein>
    <submittedName>
        <fullName evidence="2">Uncharacterized protein LOC116211022</fullName>
    </submittedName>
</protein>
<evidence type="ECO:0000313" key="1">
    <source>
        <dbReference type="Proteomes" id="UP000515151"/>
    </source>
</evidence>
<reference evidence="2" key="2">
    <citation type="submission" date="2025-08" db="UniProtKB">
        <authorList>
            <consortium name="RefSeq"/>
        </authorList>
    </citation>
    <scope>IDENTIFICATION</scope>
    <source>
        <tissue evidence="2">Leaf</tissue>
    </source>
</reference>
<dbReference type="OrthoDB" id="1711498at2759"/>
<dbReference type="GeneID" id="116211022"/>
<name>A0A6P8DZY4_PUNGR</name>
<dbReference type="Proteomes" id="UP000515151">
    <property type="component" value="Chromosome 6"/>
</dbReference>
<dbReference type="PANTHER" id="PTHR35317:SF24">
    <property type="entry name" value="RETROVIRUS-RELATED POL POLYPROTEIN FROM TRANSPOSON TNT 1-94"/>
    <property type="match status" value="1"/>
</dbReference>
<dbReference type="RefSeq" id="XP_031401070.1">
    <property type="nucleotide sequence ID" value="XM_031545210.1"/>
</dbReference>
<organism evidence="1 2">
    <name type="scientific">Punica granatum</name>
    <name type="common">Pomegranate</name>
    <dbReference type="NCBI Taxonomy" id="22663"/>
    <lineage>
        <taxon>Eukaryota</taxon>
        <taxon>Viridiplantae</taxon>
        <taxon>Streptophyta</taxon>
        <taxon>Embryophyta</taxon>
        <taxon>Tracheophyta</taxon>
        <taxon>Spermatophyta</taxon>
        <taxon>Magnoliopsida</taxon>
        <taxon>eudicotyledons</taxon>
        <taxon>Gunneridae</taxon>
        <taxon>Pentapetalae</taxon>
        <taxon>rosids</taxon>
        <taxon>malvids</taxon>
        <taxon>Myrtales</taxon>
        <taxon>Lythraceae</taxon>
        <taxon>Punica</taxon>
    </lineage>
</organism>
<keyword evidence="1" id="KW-1185">Reference proteome</keyword>
<reference evidence="1" key="1">
    <citation type="journal article" date="2020" name="Plant Biotechnol. J.">
        <title>The pomegranate (Punica granatum L.) draft genome dissects genetic divergence between soft- and hard-seeded cultivars.</title>
        <authorList>
            <person name="Luo X."/>
            <person name="Li H."/>
            <person name="Wu Z."/>
            <person name="Yao W."/>
            <person name="Zhao P."/>
            <person name="Cao D."/>
            <person name="Yu H."/>
            <person name="Li K."/>
            <person name="Poudel K."/>
            <person name="Zhao D."/>
            <person name="Zhang F."/>
            <person name="Xia X."/>
            <person name="Chen L."/>
            <person name="Wang Q."/>
            <person name="Jing D."/>
            <person name="Cao S."/>
        </authorList>
    </citation>
    <scope>NUCLEOTIDE SEQUENCE [LARGE SCALE GENOMIC DNA]</scope>
    <source>
        <strain evidence="1">cv. Tunisia</strain>
    </source>
</reference>
<accession>A0A6P8DZY4</accession>